<gene>
    <name evidence="1" type="ORF">K8V81_08680</name>
</gene>
<dbReference type="Proteomes" id="UP000742460">
    <property type="component" value="Unassembled WGS sequence"/>
</dbReference>
<dbReference type="RefSeq" id="WP_087485672.1">
    <property type="nucleotide sequence ID" value="NZ_FXXB01000008.1"/>
</dbReference>
<evidence type="ECO:0000313" key="1">
    <source>
        <dbReference type="EMBL" id="HJG91789.1"/>
    </source>
</evidence>
<accession>A0A921MWX7</accession>
<name>A0A921MWX7_9MICO</name>
<dbReference type="EMBL" id="DYUE01000200">
    <property type="protein sequence ID" value="HJG91789.1"/>
    <property type="molecule type" value="Genomic_DNA"/>
</dbReference>
<reference evidence="1" key="2">
    <citation type="submission" date="2021-09" db="EMBL/GenBank/DDBJ databases">
        <authorList>
            <person name="Gilroy R."/>
        </authorList>
    </citation>
    <scope>NUCLEOTIDE SEQUENCE</scope>
    <source>
        <strain evidence="1">ChiGjej5B5-22894</strain>
    </source>
</reference>
<reference evidence="1" key="1">
    <citation type="journal article" date="2021" name="PeerJ">
        <title>Extensive microbial diversity within the chicken gut microbiome revealed by metagenomics and culture.</title>
        <authorList>
            <person name="Gilroy R."/>
            <person name="Ravi A."/>
            <person name="Getino M."/>
            <person name="Pursley I."/>
            <person name="Horton D.L."/>
            <person name="Alikhan N.F."/>
            <person name="Baker D."/>
            <person name="Gharbi K."/>
            <person name="Hall N."/>
            <person name="Watson M."/>
            <person name="Adriaenssens E.M."/>
            <person name="Foster-Nyarko E."/>
            <person name="Jarju S."/>
            <person name="Secka A."/>
            <person name="Antonio M."/>
            <person name="Oren A."/>
            <person name="Chaudhuri R.R."/>
            <person name="La Ragione R."/>
            <person name="Hildebrand F."/>
            <person name="Pallen M.J."/>
        </authorList>
    </citation>
    <scope>NUCLEOTIDE SEQUENCE</scope>
    <source>
        <strain evidence="1">ChiGjej5B5-22894</strain>
    </source>
</reference>
<organism evidence="1 2">
    <name type="scientific">Brachybacterium massiliense</name>
    <dbReference type="NCBI Taxonomy" id="1755098"/>
    <lineage>
        <taxon>Bacteria</taxon>
        <taxon>Bacillati</taxon>
        <taxon>Actinomycetota</taxon>
        <taxon>Actinomycetes</taxon>
        <taxon>Micrococcales</taxon>
        <taxon>Dermabacteraceae</taxon>
        <taxon>Brachybacterium</taxon>
    </lineage>
</organism>
<protein>
    <submittedName>
        <fullName evidence="1">Uncharacterized protein</fullName>
    </submittedName>
</protein>
<proteinExistence type="predicted"/>
<dbReference type="AlphaFoldDB" id="A0A921MWX7"/>
<sequence length="169" mass="17715">MSALPAHPSEGIPGQDETHSRIRDLLGAVTGAVLEEQPGLLSFEDHRPQRDRSSGDSWHGLQTLCHVSALLTSSGAPAESASATTSLLAAVQRIADARGMRRRSEQDAHGTRGTTWIDPSGDLLEVLVGVRVAVRAISAPFLPGSLTPIASTSPVSALSPLTPPPRLVH</sequence>
<comment type="caution">
    <text evidence="1">The sequence shown here is derived from an EMBL/GenBank/DDBJ whole genome shotgun (WGS) entry which is preliminary data.</text>
</comment>
<dbReference type="OrthoDB" id="4793654at2"/>
<evidence type="ECO:0000313" key="2">
    <source>
        <dbReference type="Proteomes" id="UP000742460"/>
    </source>
</evidence>